<comment type="caution">
    <text evidence="1">The sequence shown here is derived from an EMBL/GenBank/DDBJ whole genome shotgun (WGS) entry which is preliminary data.</text>
</comment>
<dbReference type="Proteomes" id="UP001241748">
    <property type="component" value="Unassembled WGS sequence"/>
</dbReference>
<name>A0ABV4YSE1_9BACI</name>
<dbReference type="RefSeq" id="WP_306074132.1">
    <property type="nucleotide sequence ID" value="NZ_JAROBZ020000001.1"/>
</dbReference>
<keyword evidence="2" id="KW-1185">Reference proteome</keyword>
<accession>A0ABV4YSE1</accession>
<sequence>MREIDIASLVSKLIDDYEKVNGRMQFEVEKMDDSFIYRNVDQKLLDILNLNRNDIIGKTSIDFPINQNNTEKLTAIFNKALNGQNVFFFLTPNTNENICLVVTVRPAKKEGNTDKLIGSCVLIDIKHIVGTCLPIYYF</sequence>
<protein>
    <recommendedName>
        <fullName evidence="3">PAS domain-containing protein</fullName>
    </recommendedName>
</protein>
<organism evidence="1 2">
    <name type="scientific">Neobacillus driksii</name>
    <dbReference type="NCBI Taxonomy" id="3035913"/>
    <lineage>
        <taxon>Bacteria</taxon>
        <taxon>Bacillati</taxon>
        <taxon>Bacillota</taxon>
        <taxon>Bacilli</taxon>
        <taxon>Bacillales</taxon>
        <taxon>Bacillaceae</taxon>
        <taxon>Neobacillus</taxon>
    </lineage>
</organism>
<gene>
    <name evidence="1" type="ORF">P5G62_011760</name>
</gene>
<evidence type="ECO:0000313" key="2">
    <source>
        <dbReference type="Proteomes" id="UP001241748"/>
    </source>
</evidence>
<evidence type="ECO:0008006" key="3">
    <source>
        <dbReference type="Google" id="ProtNLM"/>
    </source>
</evidence>
<dbReference type="EMBL" id="JAROBZ020000001">
    <property type="protein sequence ID" value="MFB3167781.1"/>
    <property type="molecule type" value="Genomic_DNA"/>
</dbReference>
<evidence type="ECO:0000313" key="1">
    <source>
        <dbReference type="EMBL" id="MFB3167781.1"/>
    </source>
</evidence>
<reference evidence="1 2" key="1">
    <citation type="submission" date="2024-05" db="EMBL/GenBank/DDBJ databases">
        <authorList>
            <person name="Venkateswaran K."/>
        </authorList>
    </citation>
    <scope>NUCLEOTIDE SEQUENCE [LARGE SCALE GENOMIC DNA]</scope>
    <source>
        <strain evidence="1 2">179-C4-2-HS</strain>
    </source>
</reference>
<proteinExistence type="predicted"/>